<dbReference type="EC" id="1.1.1.22" evidence="3 8"/>
<feature type="binding site" evidence="10">
    <location>
        <begin position="259"/>
        <end position="263"/>
    </location>
    <ligand>
        <name>substrate</name>
    </ligand>
</feature>
<dbReference type="GO" id="GO:0051287">
    <property type="term" value="F:NAD binding"/>
    <property type="evidence" value="ECO:0007669"/>
    <property type="project" value="InterPro"/>
</dbReference>
<accession>A0A1H2PQE2</accession>
<evidence type="ECO:0000256" key="11">
    <source>
        <dbReference type="PIRSR" id="PIRSR500134-3"/>
    </source>
</evidence>
<sequence>MKITIIGTGYVGLVTGACLAEIGNDVFCFDVDERKIAILNDGGVPIHEPGLAEVIARNRAAGRIRFSTDVDASVMHGDVQFIAVGTPPDEDGSADLQYVLAAARAIGARMNGFKVIVDKSTVPVGTAKRVSEALAGELARRNEAHGFSVVSNPEFLKEGAAVEDFMRPDRIVLGCDDDENGQRARAMMKQLYSPFNRNHERTMYMDVRSAEFTKYAANAMLATRISFMNELANLADEVGADIEYVRRGIGSDPRIGYSFLYAGCGYGGSCFPKDVQALIRTASEHGHDLKVLNAVEAVNERQKNVLVDKILNELGSDLTGKTFAVWGLAFKPNTDDMREAPSRPLIAALLRKGASVRAYDPVALDEAKRVFGLDLSGTAEFERLSFQHDPYEATEGADALLIVTEWKEFKSPDFGRLKAQLSAPLVFDGRNLYEPSEMRKQGIKYTAIGRGRVL</sequence>
<keyword evidence="14" id="KW-1185">Reference proteome</keyword>
<dbReference type="PIRSF" id="PIRSF000124">
    <property type="entry name" value="UDPglc_GDPman_dh"/>
    <property type="match status" value="1"/>
</dbReference>
<feature type="active site" description="Nucleophile" evidence="9">
    <location>
        <position position="270"/>
    </location>
</feature>
<keyword evidence="5 8" id="KW-0560">Oxidoreductase</keyword>
<comment type="similarity">
    <text evidence="2 8">Belongs to the UDP-glucose/GDP-mannose dehydrogenase family.</text>
</comment>
<dbReference type="AlphaFoldDB" id="A0A1H2PQE2"/>
<feature type="binding site" evidence="10">
    <location>
        <position position="267"/>
    </location>
    <ligand>
        <name>substrate</name>
    </ligand>
</feature>
<feature type="binding site" evidence="11">
    <location>
        <position position="273"/>
    </location>
    <ligand>
        <name>NAD(+)</name>
        <dbReference type="ChEBI" id="CHEBI:57540"/>
    </ligand>
</feature>
<dbReference type="Gene3D" id="1.20.5.100">
    <property type="entry name" value="Cytochrome c1, transmembrane anchor, C-terminal"/>
    <property type="match status" value="1"/>
</dbReference>
<evidence type="ECO:0000256" key="9">
    <source>
        <dbReference type="PIRSR" id="PIRSR500134-1"/>
    </source>
</evidence>
<evidence type="ECO:0000256" key="8">
    <source>
        <dbReference type="PIRNR" id="PIRNR000124"/>
    </source>
</evidence>
<dbReference type="InterPro" id="IPR036220">
    <property type="entry name" value="UDP-Glc/GDP-Man_DH_C_sf"/>
</dbReference>
<dbReference type="PROSITE" id="PS51257">
    <property type="entry name" value="PROKAR_LIPOPROTEIN"/>
    <property type="match status" value="1"/>
</dbReference>
<evidence type="ECO:0000313" key="14">
    <source>
        <dbReference type="Proteomes" id="UP000243719"/>
    </source>
</evidence>
<dbReference type="Pfam" id="PF00984">
    <property type="entry name" value="UDPG_MGDP_dh"/>
    <property type="match status" value="1"/>
</dbReference>
<comment type="pathway">
    <text evidence="1">Nucleotide-sugar biosynthesis; UDP-alpha-D-glucuronate biosynthesis; UDP-alpha-D-glucuronate from UDP-alpha-D-glucose: step 1/1.</text>
</comment>
<feature type="binding site" evidence="11">
    <location>
        <position position="121"/>
    </location>
    <ligand>
        <name>NAD(+)</name>
        <dbReference type="ChEBI" id="CHEBI:57540"/>
    </ligand>
</feature>
<gene>
    <name evidence="13" type="ORF">SAMN05216551_105218</name>
</gene>
<evidence type="ECO:0000256" key="1">
    <source>
        <dbReference type="ARBA" id="ARBA00004701"/>
    </source>
</evidence>
<dbReference type="RefSeq" id="WP_091907809.1">
    <property type="nucleotide sequence ID" value="NZ_FNLO01000005.1"/>
</dbReference>
<evidence type="ECO:0000256" key="6">
    <source>
        <dbReference type="ARBA" id="ARBA00023027"/>
    </source>
</evidence>
<dbReference type="InterPro" id="IPR036291">
    <property type="entry name" value="NAD(P)-bd_dom_sf"/>
</dbReference>
<dbReference type="InterPro" id="IPR028357">
    <property type="entry name" value="UDPglc_DH_bac"/>
</dbReference>
<feature type="binding site" evidence="10">
    <location>
        <position position="331"/>
    </location>
    <ligand>
        <name>substrate</name>
    </ligand>
</feature>
<evidence type="ECO:0000256" key="4">
    <source>
        <dbReference type="ARBA" id="ARBA00015132"/>
    </source>
</evidence>
<name>A0A1H2PQE2_9BURK</name>
<dbReference type="Pfam" id="PF03720">
    <property type="entry name" value="UDPG_MGDP_dh_C"/>
    <property type="match status" value="1"/>
</dbReference>
<organism evidence="13 14">
    <name type="scientific">Chitinasiproducens palmae</name>
    <dbReference type="NCBI Taxonomy" id="1770053"/>
    <lineage>
        <taxon>Bacteria</taxon>
        <taxon>Pseudomonadati</taxon>
        <taxon>Pseudomonadota</taxon>
        <taxon>Betaproteobacteria</taxon>
        <taxon>Burkholderiales</taxon>
        <taxon>Burkholderiaceae</taxon>
        <taxon>Chitinasiproducens</taxon>
    </lineage>
</organism>
<dbReference type="SUPFAM" id="SSF48179">
    <property type="entry name" value="6-phosphogluconate dehydrogenase C-terminal domain-like"/>
    <property type="match status" value="1"/>
</dbReference>
<evidence type="ECO:0000256" key="7">
    <source>
        <dbReference type="ARBA" id="ARBA00047473"/>
    </source>
</evidence>
<reference evidence="14" key="1">
    <citation type="submission" date="2016-09" db="EMBL/GenBank/DDBJ databases">
        <authorList>
            <person name="Varghese N."/>
            <person name="Submissions S."/>
        </authorList>
    </citation>
    <scope>NUCLEOTIDE SEQUENCE [LARGE SCALE GENOMIC DNA]</scope>
    <source>
        <strain evidence="14">JS23</strain>
    </source>
</reference>
<dbReference type="PANTHER" id="PTHR43750">
    <property type="entry name" value="UDP-GLUCOSE 6-DEHYDROGENASE TUAD"/>
    <property type="match status" value="1"/>
</dbReference>
<keyword evidence="6 8" id="KW-0520">NAD</keyword>
<evidence type="ECO:0000256" key="2">
    <source>
        <dbReference type="ARBA" id="ARBA00006601"/>
    </source>
</evidence>
<dbReference type="SUPFAM" id="SSF52413">
    <property type="entry name" value="UDP-glucose/GDP-mannose dehydrogenase C-terminal domain"/>
    <property type="match status" value="1"/>
</dbReference>
<dbReference type="NCBIfam" id="TIGR03026">
    <property type="entry name" value="NDP-sugDHase"/>
    <property type="match status" value="1"/>
</dbReference>
<evidence type="ECO:0000256" key="5">
    <source>
        <dbReference type="ARBA" id="ARBA00023002"/>
    </source>
</evidence>
<dbReference type="GO" id="GO:0003979">
    <property type="term" value="F:UDP-glucose 6-dehydrogenase activity"/>
    <property type="evidence" value="ECO:0007669"/>
    <property type="project" value="UniProtKB-EC"/>
</dbReference>
<feature type="binding site" evidence="10">
    <location>
        <begin position="155"/>
        <end position="158"/>
    </location>
    <ligand>
        <name>substrate</name>
    </ligand>
</feature>
<feature type="binding site" evidence="10">
    <location>
        <position position="214"/>
    </location>
    <ligand>
        <name>substrate</name>
    </ligand>
</feature>
<dbReference type="EMBL" id="FNLO01000005">
    <property type="protein sequence ID" value="SDV48596.1"/>
    <property type="molecule type" value="Genomic_DNA"/>
</dbReference>
<dbReference type="GO" id="GO:0000271">
    <property type="term" value="P:polysaccharide biosynthetic process"/>
    <property type="evidence" value="ECO:0007669"/>
    <property type="project" value="InterPro"/>
</dbReference>
<evidence type="ECO:0000259" key="12">
    <source>
        <dbReference type="SMART" id="SM00984"/>
    </source>
</evidence>
<dbReference type="Proteomes" id="UP000243719">
    <property type="component" value="Unassembled WGS sequence"/>
</dbReference>
<feature type="binding site" evidence="11">
    <location>
        <position position="30"/>
    </location>
    <ligand>
        <name>NAD(+)</name>
        <dbReference type="ChEBI" id="CHEBI:57540"/>
    </ligand>
</feature>
<protein>
    <recommendedName>
        <fullName evidence="4 8">UDP-glucose 6-dehydrogenase</fullName>
        <ecNumber evidence="3 8">1.1.1.22</ecNumber>
    </recommendedName>
</protein>
<dbReference type="InterPro" id="IPR008927">
    <property type="entry name" value="6-PGluconate_DH-like_C_sf"/>
</dbReference>
<feature type="binding site" evidence="11">
    <location>
        <position position="338"/>
    </location>
    <ligand>
        <name>NAD(+)</name>
        <dbReference type="ChEBI" id="CHEBI:57540"/>
    </ligand>
</feature>
<feature type="domain" description="UDP-glucose/GDP-mannose dehydrogenase C-terminal" evidence="12">
    <location>
        <begin position="324"/>
        <end position="435"/>
    </location>
</feature>
<dbReference type="SUPFAM" id="SSF51735">
    <property type="entry name" value="NAD(P)-binding Rossmann-fold domains"/>
    <property type="match status" value="1"/>
</dbReference>
<feature type="binding site" evidence="11">
    <location>
        <position position="35"/>
    </location>
    <ligand>
        <name>NAD(+)</name>
        <dbReference type="ChEBI" id="CHEBI:57540"/>
    </ligand>
</feature>
<evidence type="ECO:0000313" key="13">
    <source>
        <dbReference type="EMBL" id="SDV48596.1"/>
    </source>
</evidence>
<dbReference type="PANTHER" id="PTHR43750:SF3">
    <property type="entry name" value="UDP-GLUCOSE 6-DEHYDROGENASE TUAD"/>
    <property type="match status" value="1"/>
</dbReference>
<dbReference type="InterPro" id="IPR017476">
    <property type="entry name" value="UDP-Glc/GDP-Man"/>
</dbReference>
<feature type="binding site" evidence="11">
    <location>
        <position position="158"/>
    </location>
    <ligand>
        <name>NAD(+)</name>
        <dbReference type="ChEBI" id="CHEBI:57540"/>
    </ligand>
</feature>
<evidence type="ECO:0000256" key="3">
    <source>
        <dbReference type="ARBA" id="ARBA00012954"/>
    </source>
</evidence>
<dbReference type="Pfam" id="PF03721">
    <property type="entry name" value="UDPG_MGDP_dh_N"/>
    <property type="match status" value="1"/>
</dbReference>
<dbReference type="PIRSF" id="PIRSF500134">
    <property type="entry name" value="UDPglc_DH_bac"/>
    <property type="match status" value="1"/>
</dbReference>
<evidence type="ECO:0000256" key="10">
    <source>
        <dbReference type="PIRSR" id="PIRSR500134-2"/>
    </source>
</evidence>
<dbReference type="STRING" id="1770053.SAMN05216551_105218"/>
<dbReference type="UniPathway" id="UPA00038">
    <property type="reaction ID" value="UER00491"/>
</dbReference>
<dbReference type="SMART" id="SM00984">
    <property type="entry name" value="UDPG_MGDP_dh_C"/>
    <property type="match status" value="1"/>
</dbReference>
<dbReference type="InterPro" id="IPR014026">
    <property type="entry name" value="UDP-Glc/GDP-Man_DH_dimer"/>
</dbReference>
<dbReference type="InterPro" id="IPR001732">
    <property type="entry name" value="UDP-Glc/GDP-Man_DH_N"/>
</dbReference>
<comment type="catalytic activity">
    <reaction evidence="7 8">
        <text>UDP-alpha-D-glucose + 2 NAD(+) + H2O = UDP-alpha-D-glucuronate + 2 NADH + 3 H(+)</text>
        <dbReference type="Rhea" id="RHEA:23596"/>
        <dbReference type="ChEBI" id="CHEBI:15377"/>
        <dbReference type="ChEBI" id="CHEBI:15378"/>
        <dbReference type="ChEBI" id="CHEBI:57540"/>
        <dbReference type="ChEBI" id="CHEBI:57945"/>
        <dbReference type="ChEBI" id="CHEBI:58052"/>
        <dbReference type="ChEBI" id="CHEBI:58885"/>
        <dbReference type="EC" id="1.1.1.22"/>
    </reaction>
</comment>
<dbReference type="GO" id="GO:0006065">
    <property type="term" value="P:UDP-glucuronate biosynthetic process"/>
    <property type="evidence" value="ECO:0007669"/>
    <property type="project" value="UniProtKB-UniPathway"/>
</dbReference>
<feature type="binding site" evidence="11">
    <location>
        <position position="86"/>
    </location>
    <ligand>
        <name>NAD(+)</name>
        <dbReference type="ChEBI" id="CHEBI:57540"/>
    </ligand>
</feature>
<proteinExistence type="inferred from homology"/>
<dbReference type="InterPro" id="IPR014027">
    <property type="entry name" value="UDP-Glc/GDP-Man_DH_C"/>
</dbReference>
<dbReference type="Gene3D" id="3.40.50.720">
    <property type="entry name" value="NAD(P)-binding Rossmann-like Domain"/>
    <property type="match status" value="2"/>
</dbReference>
<dbReference type="OrthoDB" id="9803238at2"/>